<keyword evidence="1" id="KW-1133">Transmembrane helix</keyword>
<gene>
    <name evidence="2" type="ORF">CURHAP_LOCUS7172</name>
</gene>
<evidence type="ECO:0000313" key="3">
    <source>
        <dbReference type="Proteomes" id="UP000507222"/>
    </source>
</evidence>
<sequence>MDKSLLIEEGEDRGGVERCGLFVAEVKRLGYIAGPMVAVNLSQYFLQIISIMMVGHLGQLSLSSTAIAISFCAVSGFSLLLLLVVLTIRENRQCRIKRSEPNVVTIEKDKFHHLEFCLQAEKDQIGYQSLRT</sequence>
<evidence type="ECO:0000313" key="2">
    <source>
        <dbReference type="EMBL" id="CAB4265123.1"/>
    </source>
</evidence>
<proteinExistence type="predicted"/>
<dbReference type="GO" id="GO:0015297">
    <property type="term" value="F:antiporter activity"/>
    <property type="evidence" value="ECO:0007669"/>
    <property type="project" value="InterPro"/>
</dbReference>
<dbReference type="AlphaFoldDB" id="A0A6J5TMX4"/>
<feature type="transmembrane region" description="Helical" evidence="1">
    <location>
        <begin position="66"/>
        <end position="88"/>
    </location>
</feature>
<feature type="transmembrane region" description="Helical" evidence="1">
    <location>
        <begin position="31"/>
        <end position="54"/>
    </location>
</feature>
<keyword evidence="1" id="KW-0812">Transmembrane</keyword>
<dbReference type="EMBL" id="CAEKDK010000001">
    <property type="protein sequence ID" value="CAB4265123.1"/>
    <property type="molecule type" value="Genomic_DNA"/>
</dbReference>
<organism evidence="2 3">
    <name type="scientific">Prunus armeniaca</name>
    <name type="common">Apricot</name>
    <name type="synonym">Armeniaca vulgaris</name>
    <dbReference type="NCBI Taxonomy" id="36596"/>
    <lineage>
        <taxon>Eukaryota</taxon>
        <taxon>Viridiplantae</taxon>
        <taxon>Streptophyta</taxon>
        <taxon>Embryophyta</taxon>
        <taxon>Tracheophyta</taxon>
        <taxon>Spermatophyta</taxon>
        <taxon>Magnoliopsida</taxon>
        <taxon>eudicotyledons</taxon>
        <taxon>Gunneridae</taxon>
        <taxon>Pentapetalae</taxon>
        <taxon>rosids</taxon>
        <taxon>fabids</taxon>
        <taxon>Rosales</taxon>
        <taxon>Rosaceae</taxon>
        <taxon>Amygdaloideae</taxon>
        <taxon>Amygdaleae</taxon>
        <taxon>Prunus</taxon>
    </lineage>
</organism>
<dbReference type="Proteomes" id="UP000507222">
    <property type="component" value="Unassembled WGS sequence"/>
</dbReference>
<evidence type="ECO:0000256" key="1">
    <source>
        <dbReference type="SAM" id="Phobius"/>
    </source>
</evidence>
<accession>A0A6J5TMX4</accession>
<reference evidence="2 3" key="1">
    <citation type="submission" date="2020-05" db="EMBL/GenBank/DDBJ databases">
        <authorList>
            <person name="Campoy J."/>
            <person name="Schneeberger K."/>
            <person name="Spophaly S."/>
        </authorList>
    </citation>
    <scope>NUCLEOTIDE SEQUENCE [LARGE SCALE GENOMIC DNA]</scope>
    <source>
        <strain evidence="2">PruArmRojPasFocal</strain>
    </source>
</reference>
<dbReference type="GO" id="GO:0016020">
    <property type="term" value="C:membrane"/>
    <property type="evidence" value="ECO:0007669"/>
    <property type="project" value="InterPro"/>
</dbReference>
<dbReference type="PANTHER" id="PTHR11206">
    <property type="entry name" value="MULTIDRUG RESISTANCE PROTEIN"/>
    <property type="match status" value="1"/>
</dbReference>
<keyword evidence="1" id="KW-0472">Membrane</keyword>
<dbReference type="GO" id="GO:0042910">
    <property type="term" value="F:xenobiotic transmembrane transporter activity"/>
    <property type="evidence" value="ECO:0007669"/>
    <property type="project" value="InterPro"/>
</dbReference>
<protein>
    <submittedName>
        <fullName evidence="2">Uncharacterized protein</fullName>
    </submittedName>
</protein>
<name>A0A6J5TMX4_PRUAR</name>